<dbReference type="Gene3D" id="1.20.1530.20">
    <property type="match status" value="1"/>
</dbReference>
<feature type="transmembrane region" description="Helical" evidence="5">
    <location>
        <begin position="95"/>
        <end position="116"/>
    </location>
</feature>
<dbReference type="PANTHER" id="PTHR10361">
    <property type="entry name" value="SODIUM-BILE ACID COTRANSPORTER"/>
    <property type="match status" value="1"/>
</dbReference>
<sequence length="289" mass="28963">MGPPVVTAGLVMLLVATMLTIGTALTVEGFTTLLRRPHALAAATAVNVAVVPAVAVALVHGLALDGPVAYGIVLAAAAPGGGTGTLLAYHARGDLALGVSLQGALAVLGLLAVPAWSLAAPYAGAAIGGAATAQVVAMLIAQLIPIAAGMWLRARRPTLAERVHKLSRRVADLLLVTMTGYILATTATQLAAIPATGYATFALLSLVCLAAYATPALATPAARRAVAMTTTVRNLSLALLVAGLSADATRVSLTVLAYALVMYAVAALALVLLRKSALLERISPDASSA</sequence>
<accession>A0A7X0EZ84</accession>
<keyword evidence="3 5" id="KW-1133">Transmembrane helix</keyword>
<evidence type="ECO:0000256" key="5">
    <source>
        <dbReference type="SAM" id="Phobius"/>
    </source>
</evidence>
<protein>
    <submittedName>
        <fullName evidence="6">BASS family bile acid:Na+ symporter</fullName>
    </submittedName>
</protein>
<feature type="transmembrane region" description="Helical" evidence="5">
    <location>
        <begin position="173"/>
        <end position="192"/>
    </location>
</feature>
<dbReference type="RefSeq" id="WP_185087798.1">
    <property type="nucleotide sequence ID" value="NZ_JACHJB010000003.1"/>
</dbReference>
<evidence type="ECO:0000313" key="6">
    <source>
        <dbReference type="EMBL" id="MBB6349922.1"/>
    </source>
</evidence>
<feature type="transmembrane region" description="Helical" evidence="5">
    <location>
        <begin position="39"/>
        <end position="62"/>
    </location>
</feature>
<evidence type="ECO:0000256" key="3">
    <source>
        <dbReference type="ARBA" id="ARBA00022989"/>
    </source>
</evidence>
<evidence type="ECO:0000256" key="2">
    <source>
        <dbReference type="ARBA" id="ARBA00022692"/>
    </source>
</evidence>
<proteinExistence type="predicted"/>
<feature type="transmembrane region" description="Helical" evidence="5">
    <location>
        <begin position="251"/>
        <end position="273"/>
    </location>
</feature>
<gene>
    <name evidence="6" type="ORF">FHU36_006494</name>
</gene>
<dbReference type="Proteomes" id="UP000583800">
    <property type="component" value="Unassembled WGS sequence"/>
</dbReference>
<feature type="transmembrane region" description="Helical" evidence="5">
    <location>
        <begin position="68"/>
        <end position="88"/>
    </location>
</feature>
<reference evidence="6 7" key="1">
    <citation type="submission" date="2020-08" db="EMBL/GenBank/DDBJ databases">
        <title>Sequencing the genomes of 1000 actinobacteria strains.</title>
        <authorList>
            <person name="Klenk H.-P."/>
        </authorList>
    </citation>
    <scope>NUCLEOTIDE SEQUENCE [LARGE SCALE GENOMIC DNA]</scope>
    <source>
        <strain evidence="6 7">DSM 45913</strain>
    </source>
</reference>
<dbReference type="InterPro" id="IPR038770">
    <property type="entry name" value="Na+/solute_symporter_sf"/>
</dbReference>
<keyword evidence="2 5" id="KW-0812">Transmembrane</keyword>
<dbReference type="PANTHER" id="PTHR10361:SF28">
    <property type="entry name" value="P3 PROTEIN-RELATED"/>
    <property type="match status" value="1"/>
</dbReference>
<organism evidence="6 7">
    <name type="scientific">Nonomuraea muscovyensis</name>
    <dbReference type="NCBI Taxonomy" id="1124761"/>
    <lineage>
        <taxon>Bacteria</taxon>
        <taxon>Bacillati</taxon>
        <taxon>Actinomycetota</taxon>
        <taxon>Actinomycetes</taxon>
        <taxon>Streptosporangiales</taxon>
        <taxon>Streptosporangiaceae</taxon>
        <taxon>Nonomuraea</taxon>
    </lineage>
</organism>
<name>A0A7X0EZ84_9ACTN</name>
<evidence type="ECO:0000256" key="4">
    <source>
        <dbReference type="ARBA" id="ARBA00023136"/>
    </source>
</evidence>
<dbReference type="AlphaFoldDB" id="A0A7X0EZ84"/>
<comment type="caution">
    <text evidence="6">The sequence shown here is derived from an EMBL/GenBank/DDBJ whole genome shotgun (WGS) entry which is preliminary data.</text>
</comment>
<dbReference type="InterPro" id="IPR002657">
    <property type="entry name" value="BilAc:Na_symport/Acr3"/>
</dbReference>
<dbReference type="GO" id="GO:0016020">
    <property type="term" value="C:membrane"/>
    <property type="evidence" value="ECO:0007669"/>
    <property type="project" value="UniProtKB-SubCell"/>
</dbReference>
<evidence type="ECO:0000313" key="7">
    <source>
        <dbReference type="Proteomes" id="UP000583800"/>
    </source>
</evidence>
<dbReference type="EMBL" id="JACHJB010000003">
    <property type="protein sequence ID" value="MBB6349922.1"/>
    <property type="molecule type" value="Genomic_DNA"/>
</dbReference>
<dbReference type="Pfam" id="PF01758">
    <property type="entry name" value="SBF"/>
    <property type="match status" value="1"/>
</dbReference>
<feature type="transmembrane region" description="Helical" evidence="5">
    <location>
        <begin position="122"/>
        <end position="152"/>
    </location>
</feature>
<feature type="transmembrane region" description="Helical" evidence="5">
    <location>
        <begin position="6"/>
        <end position="27"/>
    </location>
</feature>
<keyword evidence="4 5" id="KW-0472">Membrane</keyword>
<comment type="subcellular location">
    <subcellularLocation>
        <location evidence="1">Membrane</location>
        <topology evidence="1">Multi-pass membrane protein</topology>
    </subcellularLocation>
</comment>
<keyword evidence="7" id="KW-1185">Reference proteome</keyword>
<dbReference type="InterPro" id="IPR004710">
    <property type="entry name" value="Bilac:Na_transpt"/>
</dbReference>
<feature type="transmembrane region" description="Helical" evidence="5">
    <location>
        <begin position="198"/>
        <end position="218"/>
    </location>
</feature>
<evidence type="ECO:0000256" key="1">
    <source>
        <dbReference type="ARBA" id="ARBA00004141"/>
    </source>
</evidence>